<organism evidence="2">
    <name type="scientific">Xenopus tropicalis</name>
    <name type="common">Western clawed frog</name>
    <name type="synonym">Silurana tropicalis</name>
    <dbReference type="NCBI Taxonomy" id="8364"/>
    <lineage>
        <taxon>Eukaryota</taxon>
        <taxon>Metazoa</taxon>
        <taxon>Chordata</taxon>
        <taxon>Craniata</taxon>
        <taxon>Vertebrata</taxon>
        <taxon>Euteleostomi</taxon>
        <taxon>Amphibia</taxon>
        <taxon>Batrachia</taxon>
        <taxon>Anura</taxon>
        <taxon>Pipoidea</taxon>
        <taxon>Pipidae</taxon>
        <taxon>Xenopodinae</taxon>
        <taxon>Xenopus</taxon>
        <taxon>Silurana</taxon>
    </lineage>
</organism>
<sequence length="166" mass="18792">MADSSPSAVFKLEEFDNEEQGLPLPFVDPPRGAGVRQPVAKSSPSLRRYPGKESRLRTESASESSETDKVGELHPFRSRSRSAPSSMIATKYGRELRRMSDEFEKSFTICKDHHRSTGLCTHLCFGKFEWKCKLLHTKMPAGQRCRCLGCTNHQRIVVYKAAEENK</sequence>
<dbReference type="Pfam" id="PF10514">
    <property type="entry name" value="Bcl-2_BAD"/>
    <property type="match status" value="1"/>
</dbReference>
<evidence type="ECO:0000313" key="2">
    <source>
        <dbReference type="Ensembl" id="ENSXETP00000060739"/>
    </source>
</evidence>
<name>A0A6I8PXS6_XENTR</name>
<protein>
    <submittedName>
        <fullName evidence="2">BCL2 associated agonist of cell death</fullName>
    </submittedName>
</protein>
<gene>
    <name evidence="2" type="primary">bad</name>
</gene>
<reference evidence="2" key="2">
    <citation type="submission" date="2020-05" db="UniProtKB">
        <authorList>
            <consortium name="Ensembl"/>
        </authorList>
    </citation>
    <scope>IDENTIFICATION</scope>
</reference>
<dbReference type="GO" id="GO:0006915">
    <property type="term" value="P:apoptotic process"/>
    <property type="evidence" value="ECO:0007669"/>
    <property type="project" value="InterPro"/>
</dbReference>
<reference evidence="2" key="1">
    <citation type="journal article" date="2010" name="Science">
        <title>The genome of the Western clawed frog Xenopus tropicalis.</title>
        <authorList>
            <person name="Hellsten U."/>
            <person name="Harland R.M."/>
            <person name="Gilchrist M.J."/>
            <person name="Hendrix D."/>
            <person name="Jurka J."/>
            <person name="Kapitonov V."/>
            <person name="Ovcharenko I."/>
            <person name="Putnam N.H."/>
            <person name="Shu S."/>
            <person name="Taher L."/>
            <person name="Blitz I.L."/>
            <person name="Blumberg B."/>
            <person name="Dichmann D.S."/>
            <person name="Dubchak I."/>
            <person name="Amaya E."/>
            <person name="Detter J.C."/>
            <person name="Fletcher R."/>
            <person name="Gerhard D.S."/>
            <person name="Goodstein D."/>
            <person name="Graves T."/>
            <person name="Grigoriev I.V."/>
            <person name="Grimwood J."/>
            <person name="Kawashima T."/>
            <person name="Lindquist E."/>
            <person name="Lucas S.M."/>
            <person name="Mead P.E."/>
            <person name="Mitros T."/>
            <person name="Ogino H."/>
            <person name="Ohta Y."/>
            <person name="Poliakov A.V."/>
            <person name="Pollet N."/>
            <person name="Robert J."/>
            <person name="Salamov A."/>
            <person name="Sater A.K."/>
            <person name="Schmutz J."/>
            <person name="Terry A."/>
            <person name="Vize P.D."/>
            <person name="Warren W.C."/>
            <person name="Wells D."/>
            <person name="Wills A."/>
            <person name="Wilson R.K."/>
            <person name="Zimmerman L.B."/>
            <person name="Zorn A.M."/>
            <person name="Grainger R."/>
            <person name="Grammer T."/>
            <person name="Khokha M.K."/>
            <person name="Richardson P.M."/>
            <person name="Rokhsar D.S."/>
        </authorList>
    </citation>
    <scope>NUCLEOTIDE SEQUENCE [LARGE SCALE GENOMIC DNA]</scope>
    <source>
        <strain evidence="2">Nigerian</strain>
    </source>
</reference>
<proteinExistence type="predicted"/>
<dbReference type="Ensembl" id="ENSXETT00000061412">
    <property type="protein sequence ID" value="ENSXETP00000060739"/>
    <property type="gene ID" value="ENSXETG00000044301"/>
</dbReference>
<dbReference type="GeneTree" id="ENSGT00940000165892"/>
<dbReference type="PANTHER" id="PTHR28540:SF1">
    <property type="entry name" value="BCL2-ASSOCIATED AGONIST OF CELL DEATH"/>
    <property type="match status" value="1"/>
</dbReference>
<accession>A0A6I8PXS6</accession>
<evidence type="ECO:0000256" key="1">
    <source>
        <dbReference type="SAM" id="MobiDB-lite"/>
    </source>
</evidence>
<dbReference type="FunCoup" id="A0A6I8PXS6">
    <property type="interactions" value="1129"/>
</dbReference>
<dbReference type="AlphaFoldDB" id="A0A6I8PXS6"/>
<dbReference type="InterPro" id="IPR018868">
    <property type="entry name" value="BAD"/>
</dbReference>
<dbReference type="InParanoid" id="A0A6I8PXS6"/>
<dbReference type="PANTHER" id="PTHR28540">
    <property type="entry name" value="BCL2-ASSOCIATED AGONIST OF CELL DEATH"/>
    <property type="match status" value="1"/>
</dbReference>
<feature type="compositionally biased region" description="Basic and acidic residues" evidence="1">
    <location>
        <begin position="50"/>
        <end position="75"/>
    </location>
</feature>
<feature type="region of interest" description="Disordered" evidence="1">
    <location>
        <begin position="1"/>
        <end position="85"/>
    </location>
</feature>